<dbReference type="EnsemblFungi" id="PTTG_08154-t43_1">
    <property type="protein sequence ID" value="PTTG_08154-t43_1-p1"/>
    <property type="gene ID" value="PTTG_08154"/>
</dbReference>
<reference evidence="2" key="1">
    <citation type="submission" date="2009-11" db="EMBL/GenBank/DDBJ databases">
        <authorList>
            <consortium name="The Broad Institute Genome Sequencing Platform"/>
            <person name="Ward D."/>
            <person name="Feldgarden M."/>
            <person name="Earl A."/>
            <person name="Young S.K."/>
            <person name="Zeng Q."/>
            <person name="Koehrsen M."/>
            <person name="Alvarado L."/>
            <person name="Berlin A."/>
            <person name="Bochicchio J."/>
            <person name="Borenstein D."/>
            <person name="Chapman S.B."/>
            <person name="Chen Z."/>
            <person name="Engels R."/>
            <person name="Freedman E."/>
            <person name="Gellesch M."/>
            <person name="Goldberg J."/>
            <person name="Griggs A."/>
            <person name="Gujja S."/>
            <person name="Heilman E."/>
            <person name="Heiman D."/>
            <person name="Hepburn T."/>
            <person name="Howarth C."/>
            <person name="Jen D."/>
            <person name="Larson L."/>
            <person name="Lewis B."/>
            <person name="Mehta T."/>
            <person name="Park D."/>
            <person name="Pearson M."/>
            <person name="Roberts A."/>
            <person name="Saif S."/>
            <person name="Shea T."/>
            <person name="Shenoy N."/>
            <person name="Sisk P."/>
            <person name="Stolte C."/>
            <person name="Sykes S."/>
            <person name="Thomson T."/>
            <person name="Walk T."/>
            <person name="White J."/>
            <person name="Yandava C."/>
            <person name="Izard J."/>
            <person name="Baranova O.V."/>
            <person name="Blanton J.M."/>
            <person name="Tanner A.C."/>
            <person name="Dewhirst F.E."/>
            <person name="Haas B."/>
            <person name="Nusbaum C."/>
            <person name="Birren B."/>
        </authorList>
    </citation>
    <scope>NUCLEOTIDE SEQUENCE [LARGE SCALE GENOMIC DNA]</scope>
    <source>
        <strain evidence="2">1-1 BBBD Race 1</strain>
    </source>
</reference>
<dbReference type="VEuPathDB" id="FungiDB:PTTG_08154"/>
<organism evidence="2">
    <name type="scientific">Puccinia triticina (isolate 1-1 / race 1 (BBBD))</name>
    <name type="common">Brown leaf rust fungus</name>
    <dbReference type="NCBI Taxonomy" id="630390"/>
    <lineage>
        <taxon>Eukaryota</taxon>
        <taxon>Fungi</taxon>
        <taxon>Dikarya</taxon>
        <taxon>Basidiomycota</taxon>
        <taxon>Pucciniomycotina</taxon>
        <taxon>Pucciniomycetes</taxon>
        <taxon>Pucciniales</taxon>
        <taxon>Pucciniaceae</taxon>
        <taxon>Puccinia</taxon>
    </lineage>
</organism>
<feature type="region of interest" description="Disordered" evidence="1">
    <location>
        <begin position="123"/>
        <end position="163"/>
    </location>
</feature>
<reference evidence="2" key="2">
    <citation type="submission" date="2016-05" db="EMBL/GenBank/DDBJ databases">
        <title>Comparative analysis highlights variable genome content of wheat rusts and divergence of the mating loci.</title>
        <authorList>
            <person name="Cuomo C.A."/>
            <person name="Bakkeren G."/>
            <person name="Szabo L."/>
            <person name="Khalil H."/>
            <person name="Joly D."/>
            <person name="Goldberg J."/>
            <person name="Young S."/>
            <person name="Zeng Q."/>
            <person name="Fellers J."/>
        </authorList>
    </citation>
    <scope>NUCLEOTIDE SEQUENCE [LARGE SCALE GENOMIC DNA]</scope>
    <source>
        <strain evidence="2">1-1 BBBD Race 1</strain>
    </source>
</reference>
<sequence length="163" mass="18448">MFSTFKSHVKEHLRTESEHVYPIDLVVGQAERYNAVYWSWIILESADYNHLTPGSIIQPEFSFNEPNGVFDKFVSIAENSSPDARVSIFIEMPEDICSFEPTALLTMVDYSDANASPTFPEAYQAGQRDYPDPHPHQAHSTQKQLLAADHLPPPKRREVVGSL</sequence>
<proteinExistence type="predicted"/>
<protein>
    <submittedName>
        <fullName evidence="2 3">Uncharacterized protein</fullName>
    </submittedName>
</protein>
<dbReference type="AlphaFoldDB" id="A0A180GAN2"/>
<feature type="non-terminal residue" evidence="2">
    <location>
        <position position="163"/>
    </location>
</feature>
<dbReference type="Proteomes" id="UP000005240">
    <property type="component" value="Unassembled WGS sequence"/>
</dbReference>
<name>A0A180GAN2_PUCT1</name>
<accession>A0A180GAN2</accession>
<keyword evidence="4" id="KW-1185">Reference proteome</keyword>
<reference evidence="3" key="4">
    <citation type="submission" date="2025-05" db="UniProtKB">
        <authorList>
            <consortium name="EnsemblFungi"/>
        </authorList>
    </citation>
    <scope>IDENTIFICATION</scope>
    <source>
        <strain evidence="3">isolate 1-1 / race 1 (BBBD)</strain>
    </source>
</reference>
<reference evidence="3 4" key="3">
    <citation type="journal article" date="2017" name="G3 (Bethesda)">
        <title>Comparative analysis highlights variable genome content of wheat rusts and divergence of the mating loci.</title>
        <authorList>
            <person name="Cuomo C.A."/>
            <person name="Bakkeren G."/>
            <person name="Khalil H.B."/>
            <person name="Panwar V."/>
            <person name="Joly D."/>
            <person name="Linning R."/>
            <person name="Sakthikumar S."/>
            <person name="Song X."/>
            <person name="Adiconis X."/>
            <person name="Fan L."/>
            <person name="Goldberg J.M."/>
            <person name="Levin J.Z."/>
            <person name="Young S."/>
            <person name="Zeng Q."/>
            <person name="Anikster Y."/>
            <person name="Bruce M."/>
            <person name="Wang M."/>
            <person name="Yin C."/>
            <person name="McCallum B."/>
            <person name="Szabo L.J."/>
            <person name="Hulbert S."/>
            <person name="Chen X."/>
            <person name="Fellers J.P."/>
        </authorList>
    </citation>
    <scope>NUCLEOTIDE SEQUENCE</scope>
    <source>
        <strain evidence="3">isolate 1-1 / race 1 (BBBD)</strain>
        <strain evidence="4">Isolate 1-1 / race 1 (BBBD)</strain>
    </source>
</reference>
<evidence type="ECO:0000256" key="1">
    <source>
        <dbReference type="SAM" id="MobiDB-lite"/>
    </source>
</evidence>
<evidence type="ECO:0000313" key="2">
    <source>
        <dbReference type="EMBL" id="OAV89751.1"/>
    </source>
</evidence>
<evidence type="ECO:0000313" key="3">
    <source>
        <dbReference type="EnsemblFungi" id="PTTG_08154-t43_1-p1"/>
    </source>
</evidence>
<dbReference type="EMBL" id="ADAS02000119">
    <property type="protein sequence ID" value="OAV89751.1"/>
    <property type="molecule type" value="Genomic_DNA"/>
</dbReference>
<evidence type="ECO:0000313" key="4">
    <source>
        <dbReference type="Proteomes" id="UP000005240"/>
    </source>
</evidence>
<gene>
    <name evidence="2" type="ORF">PTTG_08154</name>
</gene>